<reference evidence="1" key="1">
    <citation type="submission" date="2023-05" db="EMBL/GenBank/DDBJ databases">
        <title>Comparative genomics of Bacillaceae isolates and their secondary metabolite potential.</title>
        <authorList>
            <person name="Song L."/>
            <person name="Nielsen L.J."/>
            <person name="Mohite O."/>
            <person name="Xu X."/>
            <person name="Weber T."/>
            <person name="Kovacs A.T."/>
        </authorList>
    </citation>
    <scope>NUCLEOTIDE SEQUENCE</scope>
    <source>
        <strain evidence="1">LY1</strain>
    </source>
</reference>
<name>A0AAX3WXV5_9BACI</name>
<dbReference type="EMBL" id="CP126101">
    <property type="protein sequence ID" value="WHY51461.1"/>
    <property type="molecule type" value="Genomic_DNA"/>
</dbReference>
<evidence type="ECO:0000313" key="2">
    <source>
        <dbReference type="Proteomes" id="UP001178322"/>
    </source>
</evidence>
<dbReference type="Proteomes" id="UP001178322">
    <property type="component" value="Chromosome"/>
</dbReference>
<sequence length="118" mass="13263">MLPSDQTVENGYTEKEISDNKLFSYHIVNDTIINQALSLNDNVNEVNSIVFPSEVPVLKLISSDFQKRVKDGDEIQKSHVKRLGANAESQMIDGSHGFFQTHVTEIHDATSTFLKKID</sequence>
<gene>
    <name evidence="1" type="ORF">QNH24_24910</name>
</gene>
<accession>A0AAX3WXV5</accession>
<dbReference type="AlphaFoldDB" id="A0AAX3WXV5"/>
<evidence type="ECO:0008006" key="3">
    <source>
        <dbReference type="Google" id="ProtNLM"/>
    </source>
</evidence>
<proteinExistence type="predicted"/>
<dbReference type="RefSeq" id="WP_283870030.1">
    <property type="nucleotide sequence ID" value="NZ_CP126101.1"/>
</dbReference>
<evidence type="ECO:0000313" key="1">
    <source>
        <dbReference type="EMBL" id="WHY51461.1"/>
    </source>
</evidence>
<protein>
    <recommendedName>
        <fullName evidence="3">Alpha/beta hydrolase</fullName>
    </recommendedName>
</protein>
<organism evidence="1 2">
    <name type="scientific">Lysinibacillus pakistanensis</name>
    <dbReference type="NCBI Taxonomy" id="759811"/>
    <lineage>
        <taxon>Bacteria</taxon>
        <taxon>Bacillati</taxon>
        <taxon>Bacillota</taxon>
        <taxon>Bacilli</taxon>
        <taxon>Bacillales</taxon>
        <taxon>Bacillaceae</taxon>
        <taxon>Lysinibacillus</taxon>
    </lineage>
</organism>